<dbReference type="InterPro" id="IPR014509">
    <property type="entry name" value="YjdF-like"/>
</dbReference>
<evidence type="ECO:0000313" key="2">
    <source>
        <dbReference type="EMBL" id="AUV84019.1"/>
    </source>
</evidence>
<keyword evidence="1" id="KW-0812">Transmembrane</keyword>
<feature type="transmembrane region" description="Helical" evidence="1">
    <location>
        <begin position="110"/>
        <end position="131"/>
    </location>
</feature>
<reference evidence="2 3" key="1">
    <citation type="submission" date="2018-01" db="EMBL/GenBank/DDBJ databases">
        <title>Complete genome sequence of Salinigranum rubrum GX10T, an extremely halophilic archaeon isolated from a marine solar saltern.</title>
        <authorList>
            <person name="Han S."/>
        </authorList>
    </citation>
    <scope>NUCLEOTIDE SEQUENCE [LARGE SCALE GENOMIC DNA]</scope>
    <source>
        <strain evidence="2 3">GX10</strain>
    </source>
</reference>
<evidence type="ECO:0000313" key="3">
    <source>
        <dbReference type="Proteomes" id="UP000236584"/>
    </source>
</evidence>
<sequence>MNVRYRRHRRGAWAAALVWGGVVSALHFAGLAYGIYTELWWWDLLTHFTSGFGVAALLYLAWTEGFRSRVGLFVVLPVCVLCIGTWFEVYERVFKDFWYGWSNAFYLEDTAVDLVVDTLGAVVFGVVLRVYSRVRRS</sequence>
<feature type="transmembrane region" description="Helical" evidence="1">
    <location>
        <begin position="72"/>
        <end position="90"/>
    </location>
</feature>
<organism evidence="2 3">
    <name type="scientific">Salinigranum rubrum</name>
    <dbReference type="NCBI Taxonomy" id="755307"/>
    <lineage>
        <taxon>Archaea</taxon>
        <taxon>Methanobacteriati</taxon>
        <taxon>Methanobacteriota</taxon>
        <taxon>Stenosarchaea group</taxon>
        <taxon>Halobacteria</taxon>
        <taxon>Halobacteriales</taxon>
        <taxon>Haloferacaceae</taxon>
        <taxon>Salinigranum</taxon>
    </lineage>
</organism>
<gene>
    <name evidence="2" type="ORF">C2R22_15955</name>
</gene>
<evidence type="ECO:0000256" key="1">
    <source>
        <dbReference type="SAM" id="Phobius"/>
    </source>
</evidence>
<accession>A0A2I8VS29</accession>
<dbReference type="EMBL" id="CP026309">
    <property type="protein sequence ID" value="AUV84019.1"/>
    <property type="molecule type" value="Genomic_DNA"/>
</dbReference>
<feature type="transmembrane region" description="Helical" evidence="1">
    <location>
        <begin position="12"/>
        <end position="33"/>
    </location>
</feature>
<protein>
    <submittedName>
        <fullName evidence="2">Uncharacterized protein</fullName>
    </submittedName>
</protein>
<dbReference type="KEGG" id="srub:C2R22_15955"/>
<proteinExistence type="predicted"/>
<keyword evidence="1" id="KW-1133">Transmembrane helix</keyword>
<keyword evidence="3" id="KW-1185">Reference proteome</keyword>
<name>A0A2I8VS29_9EURY</name>
<dbReference type="AlphaFoldDB" id="A0A2I8VS29"/>
<keyword evidence="1" id="KW-0472">Membrane</keyword>
<dbReference type="OrthoDB" id="313603at2157"/>
<feature type="transmembrane region" description="Helical" evidence="1">
    <location>
        <begin position="39"/>
        <end position="60"/>
    </location>
</feature>
<dbReference type="Proteomes" id="UP000236584">
    <property type="component" value="Chromosome"/>
</dbReference>
<dbReference type="Pfam" id="PF09997">
    <property type="entry name" value="DUF2238"/>
    <property type="match status" value="1"/>
</dbReference>